<dbReference type="EMBL" id="CP098502">
    <property type="protein sequence ID" value="UTI63436.1"/>
    <property type="molecule type" value="Genomic_DNA"/>
</dbReference>
<evidence type="ECO:0000313" key="2">
    <source>
        <dbReference type="Proteomes" id="UP001056035"/>
    </source>
</evidence>
<gene>
    <name evidence="1" type="ORF">NBH00_19055</name>
</gene>
<organism evidence="1 2">
    <name type="scientific">Paraconexibacter antarcticus</name>
    <dbReference type="NCBI Taxonomy" id="2949664"/>
    <lineage>
        <taxon>Bacteria</taxon>
        <taxon>Bacillati</taxon>
        <taxon>Actinomycetota</taxon>
        <taxon>Thermoleophilia</taxon>
        <taxon>Solirubrobacterales</taxon>
        <taxon>Paraconexibacteraceae</taxon>
        <taxon>Paraconexibacter</taxon>
    </lineage>
</organism>
<keyword evidence="2" id="KW-1185">Reference proteome</keyword>
<name>A0ABY5DR79_9ACTN</name>
<dbReference type="RefSeq" id="WP_254570161.1">
    <property type="nucleotide sequence ID" value="NZ_CP098502.1"/>
</dbReference>
<proteinExistence type="predicted"/>
<sequence length="114" mass="11857">MAKLLYKPFGIVLALVTGKLAAALFDAVWPKLDRAGDGSVPAPTEKNASAGRAVAATAVQAATYAGTKTAVDRFGVRLFYHLTGLWAGDPSAAELEQKAAKKAAKKAEKDARKG</sequence>
<reference evidence="1 2" key="1">
    <citation type="submission" date="2022-06" db="EMBL/GenBank/DDBJ databases">
        <title>Paraconexibacter antarcticus.</title>
        <authorList>
            <person name="Kim C.S."/>
        </authorList>
    </citation>
    <scope>NUCLEOTIDE SEQUENCE [LARGE SCALE GENOMIC DNA]</scope>
    <source>
        <strain evidence="1 2">02-257</strain>
    </source>
</reference>
<protein>
    <submittedName>
        <fullName evidence="1">DUF4235 domain-containing protein</fullName>
    </submittedName>
</protein>
<dbReference type="Proteomes" id="UP001056035">
    <property type="component" value="Chromosome"/>
</dbReference>
<accession>A0ABY5DR79</accession>
<dbReference type="InterPro" id="IPR025329">
    <property type="entry name" value="DUF4235"/>
</dbReference>
<evidence type="ECO:0000313" key="1">
    <source>
        <dbReference type="EMBL" id="UTI63436.1"/>
    </source>
</evidence>
<dbReference type="Pfam" id="PF14019">
    <property type="entry name" value="DUF4235"/>
    <property type="match status" value="1"/>
</dbReference>